<evidence type="ECO:0000313" key="7">
    <source>
        <dbReference type="EMBL" id="AVO34402.1"/>
    </source>
</evidence>
<dbReference type="GO" id="GO:0019843">
    <property type="term" value="F:rRNA binding"/>
    <property type="evidence" value="ECO:0007669"/>
    <property type="project" value="UniProtKB-UniRule"/>
</dbReference>
<feature type="region of interest" description="Disordered" evidence="6">
    <location>
        <begin position="206"/>
        <end position="232"/>
    </location>
</feature>
<keyword evidence="8" id="KW-1185">Reference proteome</keyword>
<accession>A0A2S0MET3</accession>
<dbReference type="HAMAP" id="MF_00765">
    <property type="entry name" value="DarP"/>
    <property type="match status" value="1"/>
</dbReference>
<keyword evidence="4 5" id="KW-0694">RNA-binding</keyword>
<gene>
    <name evidence="5" type="primary">darP</name>
    <name evidence="7" type="ORF">C6570_09305</name>
</gene>
<evidence type="ECO:0000256" key="2">
    <source>
        <dbReference type="ARBA" id="ARBA00022517"/>
    </source>
</evidence>
<dbReference type="Pfam" id="PF04751">
    <property type="entry name" value="DarP"/>
    <property type="match status" value="1"/>
</dbReference>
<comment type="function">
    <text evidence="5">Member of a network of 50S ribosomal subunit biogenesis factors which assembles along the 30S-50S interface, preventing incorrect 23S rRNA structures from forming. Promotes peptidyl transferase center (PTC) maturation.</text>
</comment>
<dbReference type="PANTHER" id="PTHR38101">
    <property type="entry name" value="UPF0307 PROTEIN YJGA"/>
    <property type="match status" value="1"/>
</dbReference>
<evidence type="ECO:0000256" key="4">
    <source>
        <dbReference type="ARBA" id="ARBA00022884"/>
    </source>
</evidence>
<keyword evidence="2 5" id="KW-0690">Ribosome biogenesis</keyword>
<reference evidence="7 8" key="1">
    <citation type="submission" date="2018-03" db="EMBL/GenBank/DDBJ databases">
        <title>Genome sequencing of Ottowia sp.</title>
        <authorList>
            <person name="Kim S.-J."/>
            <person name="Heo J."/>
            <person name="Kwon S.-W."/>
        </authorList>
    </citation>
    <scope>NUCLEOTIDE SEQUENCE [LARGE SCALE GENOMIC DNA]</scope>
    <source>
        <strain evidence="7 8">KADR8-3</strain>
    </source>
</reference>
<keyword evidence="1 5" id="KW-0963">Cytoplasm</keyword>
<dbReference type="PANTHER" id="PTHR38101:SF1">
    <property type="entry name" value="UPF0307 PROTEIN YJGA"/>
    <property type="match status" value="1"/>
</dbReference>
<dbReference type="GO" id="GO:0005829">
    <property type="term" value="C:cytosol"/>
    <property type="evidence" value="ECO:0007669"/>
    <property type="project" value="TreeGrafter"/>
</dbReference>
<dbReference type="RefSeq" id="WP_106702955.1">
    <property type="nucleotide sequence ID" value="NZ_CP027666.1"/>
</dbReference>
<dbReference type="EMBL" id="CP027666">
    <property type="protein sequence ID" value="AVO34402.1"/>
    <property type="molecule type" value="Genomic_DNA"/>
</dbReference>
<evidence type="ECO:0000256" key="1">
    <source>
        <dbReference type="ARBA" id="ARBA00022490"/>
    </source>
</evidence>
<keyword evidence="3 5" id="KW-0699">rRNA-binding</keyword>
<dbReference type="GO" id="GO:0043022">
    <property type="term" value="F:ribosome binding"/>
    <property type="evidence" value="ECO:0007669"/>
    <property type="project" value="UniProtKB-UniRule"/>
</dbReference>
<dbReference type="GO" id="GO:1902626">
    <property type="term" value="P:assembly of large subunit precursor of preribosome"/>
    <property type="evidence" value="ECO:0007669"/>
    <property type="project" value="UniProtKB-UniRule"/>
</dbReference>
<comment type="similarity">
    <text evidence="5">Belongs to the DarP family.</text>
</comment>
<evidence type="ECO:0000256" key="5">
    <source>
        <dbReference type="HAMAP-Rule" id="MF_00765"/>
    </source>
</evidence>
<evidence type="ECO:0000313" key="8">
    <source>
        <dbReference type="Proteomes" id="UP000239709"/>
    </source>
</evidence>
<name>A0A2S0MET3_9BURK</name>
<dbReference type="Gene3D" id="1.10.60.30">
    <property type="entry name" value="PSPTO4464-like domains"/>
    <property type="match status" value="2"/>
</dbReference>
<evidence type="ECO:0000256" key="3">
    <source>
        <dbReference type="ARBA" id="ARBA00022730"/>
    </source>
</evidence>
<evidence type="ECO:0000256" key="6">
    <source>
        <dbReference type="SAM" id="MobiDB-lite"/>
    </source>
</evidence>
<dbReference type="OrthoDB" id="5293604at2"/>
<organism evidence="7 8">
    <name type="scientific">Ottowia oryzae</name>
    <dbReference type="NCBI Taxonomy" id="2109914"/>
    <lineage>
        <taxon>Bacteria</taxon>
        <taxon>Pseudomonadati</taxon>
        <taxon>Pseudomonadota</taxon>
        <taxon>Betaproteobacteria</taxon>
        <taxon>Burkholderiales</taxon>
        <taxon>Comamonadaceae</taxon>
        <taxon>Ottowia</taxon>
    </lineage>
</organism>
<dbReference type="InterPro" id="IPR023153">
    <property type="entry name" value="DarP_sf"/>
</dbReference>
<dbReference type="Proteomes" id="UP000239709">
    <property type="component" value="Chromosome"/>
</dbReference>
<dbReference type="InterPro" id="IPR006839">
    <property type="entry name" value="DarP"/>
</dbReference>
<proteinExistence type="inferred from homology"/>
<comment type="subcellular location">
    <subcellularLocation>
        <location evidence="5">Cytoplasm</location>
    </subcellularLocation>
    <text evidence="5">Associates with late stage pre-50S ribosomal subunits.</text>
</comment>
<dbReference type="KEGG" id="otk:C6570_09305"/>
<dbReference type="AlphaFoldDB" id="A0A2S0MET3"/>
<dbReference type="SUPFAM" id="SSF158710">
    <property type="entry name" value="PSPTO4464-like"/>
    <property type="match status" value="1"/>
</dbReference>
<protein>
    <recommendedName>
        <fullName evidence="5">Dual-action ribosomal maturation protein DarP</fullName>
    </recommendedName>
    <alternativeName>
        <fullName evidence="5">Large ribosomal subunit assembly factor DarP</fullName>
    </alternativeName>
</protein>
<sequence length="232" mass="26015">MSRKPKKGYFVRGQFVAEGSEMDEQLQREMRGDGPSKTELKAQSTELQALGEELLGLRADLFTPLDLPTKLVDALAELRRITNFEGKRRQAQFVGKQMRLLDEEQIAAIRAALEVQRKGSAKDTLRLHAAENWRDRLIADDAAVNAWVTQFPETDVQQLRALVRQARKDAPSAAEAQVAESQGQAPRQGRAFRELFQLVRDALERAEAEAEQRPVQPVDPDDAGYTGEAHAR</sequence>
<dbReference type="CDD" id="cd16331">
    <property type="entry name" value="YjgA-like"/>
    <property type="match status" value="1"/>
</dbReference>
<dbReference type="NCBIfam" id="NF003593">
    <property type="entry name" value="PRK05255.1-1"/>
    <property type="match status" value="1"/>
</dbReference>